<evidence type="ECO:0000313" key="1">
    <source>
        <dbReference type="EMBL" id="HJG87133.1"/>
    </source>
</evidence>
<dbReference type="PANTHER" id="PTHR46658:SF1">
    <property type="entry name" value="CYS OR MET METABOLISM PYRIDOXAL-PHOSPHATE-DEPENDENT ENZYME"/>
    <property type="match status" value="1"/>
</dbReference>
<organism evidence="1 2">
    <name type="scientific">Pseudoflavonifractor capillosus</name>
    <dbReference type="NCBI Taxonomy" id="106588"/>
    <lineage>
        <taxon>Bacteria</taxon>
        <taxon>Bacillati</taxon>
        <taxon>Bacillota</taxon>
        <taxon>Clostridia</taxon>
        <taxon>Eubacteriales</taxon>
        <taxon>Oscillospiraceae</taxon>
        <taxon>Pseudoflavonifractor</taxon>
    </lineage>
</organism>
<dbReference type="InterPro" id="IPR015421">
    <property type="entry name" value="PyrdxlP-dep_Trfase_major"/>
</dbReference>
<dbReference type="Gene3D" id="3.90.1150.60">
    <property type="entry name" value="Methioning gamme-lyase, C-terminal domain"/>
    <property type="match status" value="1"/>
</dbReference>
<sequence>MPLQLSDKVLALAAQAQADLRPQFDRIDAIAEENTRKVLAAFQKHRVAEGYFAGTTGYGYDDLGRDKLDEIYADIFGTEDALVRVQFVNGTHAITCALFGALKPGDILVSAVGAPYDTLLGVIGVVPKGHGSLMEYGVEYRQVELLDNAPDKAGLAAAVQDPRVKAVLIQRSKGYSTRASLSVEEIGALCAVVRENNPDAAILVDNCYGEFVETIEPTQAGADLVVGSLIKNPGGGLAPAGGYIAGRRDLVEGAAMRLTAPGIGRECGASLGSNHSFYQGLFLAPHTTAQAVKTAVFAARMMELLGYKTEPASDAVRHDIIQMIHFGSPEPLKRFCKGIQFGAPVDSYVTPEPWDMPGYDCQVIMAAGAFIQGASIELSCDAPMREPYTAYLQGGLTYESGKAGVLLAVEELLREG</sequence>
<dbReference type="AlphaFoldDB" id="A0A921MM74"/>
<proteinExistence type="predicted"/>
<gene>
    <name evidence="1" type="ORF">K8V01_08945</name>
</gene>
<accession>A0A921MM74</accession>
<dbReference type="Pfam" id="PF06838">
    <property type="entry name" value="Met_gamma_lyase"/>
    <property type="match status" value="1"/>
</dbReference>
<evidence type="ECO:0000313" key="2">
    <source>
        <dbReference type="Proteomes" id="UP000760668"/>
    </source>
</evidence>
<dbReference type="EMBL" id="DYUC01000088">
    <property type="protein sequence ID" value="HJG87133.1"/>
    <property type="molecule type" value="Genomic_DNA"/>
</dbReference>
<name>A0A921MM74_9FIRM</name>
<protein>
    <submittedName>
        <fullName evidence="1">Methionine gamma-lyase family protein</fullName>
    </submittedName>
</protein>
<dbReference type="RefSeq" id="WP_304248155.1">
    <property type="nucleotide sequence ID" value="NZ_DYUC01000088.1"/>
</dbReference>
<dbReference type="Gene3D" id="3.40.640.10">
    <property type="entry name" value="Type I PLP-dependent aspartate aminotransferase-like (Major domain)"/>
    <property type="match status" value="1"/>
</dbReference>
<reference evidence="1" key="1">
    <citation type="journal article" date="2021" name="PeerJ">
        <title>Extensive microbial diversity within the chicken gut microbiome revealed by metagenomics and culture.</title>
        <authorList>
            <person name="Gilroy R."/>
            <person name="Ravi A."/>
            <person name="Getino M."/>
            <person name="Pursley I."/>
            <person name="Horton D.L."/>
            <person name="Alikhan N.F."/>
            <person name="Baker D."/>
            <person name="Gharbi K."/>
            <person name="Hall N."/>
            <person name="Watson M."/>
            <person name="Adriaenssens E.M."/>
            <person name="Foster-Nyarko E."/>
            <person name="Jarju S."/>
            <person name="Secka A."/>
            <person name="Antonio M."/>
            <person name="Oren A."/>
            <person name="Chaudhuri R.R."/>
            <person name="La Ragione R."/>
            <person name="Hildebrand F."/>
            <person name="Pallen M.J."/>
        </authorList>
    </citation>
    <scope>NUCLEOTIDE SEQUENCE</scope>
    <source>
        <strain evidence="1">CHK179-5677</strain>
    </source>
</reference>
<dbReference type="InterPro" id="IPR015424">
    <property type="entry name" value="PyrdxlP-dep_Trfase"/>
</dbReference>
<reference evidence="1" key="2">
    <citation type="submission" date="2021-09" db="EMBL/GenBank/DDBJ databases">
        <authorList>
            <person name="Gilroy R."/>
        </authorList>
    </citation>
    <scope>NUCLEOTIDE SEQUENCE</scope>
    <source>
        <strain evidence="1">CHK179-5677</strain>
    </source>
</reference>
<dbReference type="InterPro" id="IPR009651">
    <property type="entry name" value="Met_g_lyase_put"/>
</dbReference>
<dbReference type="SUPFAM" id="SSF53383">
    <property type="entry name" value="PLP-dependent transferases"/>
    <property type="match status" value="1"/>
</dbReference>
<dbReference type="Proteomes" id="UP000760668">
    <property type="component" value="Unassembled WGS sequence"/>
</dbReference>
<comment type="caution">
    <text evidence="1">The sequence shown here is derived from an EMBL/GenBank/DDBJ whole genome shotgun (WGS) entry which is preliminary data.</text>
</comment>
<dbReference type="PANTHER" id="PTHR46658">
    <property type="entry name" value="CYS OR MET METABOLISM PYRIDOXAL-PHOSPHATE-DEPENDENT ENZYME"/>
    <property type="match status" value="1"/>
</dbReference>